<name>A0A4V6DBY1_SETVI</name>
<dbReference type="Proteomes" id="UP000298652">
    <property type="component" value="Chromosome 4"/>
</dbReference>
<feature type="region of interest" description="Disordered" evidence="1">
    <location>
        <begin position="120"/>
        <end position="158"/>
    </location>
</feature>
<keyword evidence="4" id="KW-1185">Reference proteome</keyword>
<evidence type="ECO:0000313" key="3">
    <source>
        <dbReference type="EMBL" id="TKW23046.1"/>
    </source>
</evidence>
<feature type="transmembrane region" description="Helical" evidence="2">
    <location>
        <begin position="67"/>
        <end position="87"/>
    </location>
</feature>
<accession>A0A4V6DBY1</accession>
<dbReference type="AlphaFoldDB" id="A0A4V6DBY1"/>
<gene>
    <name evidence="3" type="ORF">SEVIR_4G268000v2</name>
</gene>
<keyword evidence="2" id="KW-1133">Transmembrane helix</keyword>
<proteinExistence type="predicted"/>
<keyword evidence="2" id="KW-0812">Transmembrane</keyword>
<protein>
    <submittedName>
        <fullName evidence="3">Uncharacterized protein</fullName>
    </submittedName>
</protein>
<dbReference type="Gramene" id="TKW23046">
    <property type="protein sequence ID" value="TKW23046"/>
    <property type="gene ID" value="SEVIR_4G268000v2"/>
</dbReference>
<evidence type="ECO:0000256" key="1">
    <source>
        <dbReference type="SAM" id="MobiDB-lite"/>
    </source>
</evidence>
<reference evidence="3" key="1">
    <citation type="submission" date="2019-03" db="EMBL/GenBank/DDBJ databases">
        <title>WGS assembly of Setaria viridis.</title>
        <authorList>
            <person name="Huang P."/>
            <person name="Jenkins J."/>
            <person name="Grimwood J."/>
            <person name="Barry K."/>
            <person name="Healey A."/>
            <person name="Mamidi S."/>
            <person name="Sreedasyam A."/>
            <person name="Shu S."/>
            <person name="Feldman M."/>
            <person name="Wu J."/>
            <person name="Yu Y."/>
            <person name="Chen C."/>
            <person name="Johnson J."/>
            <person name="Rokhsar D."/>
            <person name="Baxter I."/>
            <person name="Schmutz J."/>
            <person name="Brutnell T."/>
            <person name="Kellogg E."/>
        </authorList>
    </citation>
    <scope>NUCLEOTIDE SEQUENCE [LARGE SCALE GENOMIC DNA]</scope>
</reference>
<evidence type="ECO:0000313" key="4">
    <source>
        <dbReference type="Proteomes" id="UP000298652"/>
    </source>
</evidence>
<sequence>MESKGLFLKLRDLVVISRGLFVRSRYLFVIFNSTNGININSHLLLPINRALELGGENFWLFVHLIHLFNWLAFSLLPLSIICSGFPIPTKAKSVLHNEAGYSLCSSFKAKSGPSLIHGRRNFSSGPPGTKNIPKMDSGTKVTSELGTGKRSCVEGDSDSSRSRFKEIADIIGVCGLIFCTYNCVMTFYYAVQIHRSIKALDKVE</sequence>
<dbReference type="EMBL" id="CM016555">
    <property type="protein sequence ID" value="TKW23046.1"/>
    <property type="molecule type" value="Genomic_DNA"/>
</dbReference>
<organism evidence="3 4">
    <name type="scientific">Setaria viridis</name>
    <name type="common">Green bristlegrass</name>
    <name type="synonym">Setaria italica subsp. viridis</name>
    <dbReference type="NCBI Taxonomy" id="4556"/>
    <lineage>
        <taxon>Eukaryota</taxon>
        <taxon>Viridiplantae</taxon>
        <taxon>Streptophyta</taxon>
        <taxon>Embryophyta</taxon>
        <taxon>Tracheophyta</taxon>
        <taxon>Spermatophyta</taxon>
        <taxon>Magnoliopsida</taxon>
        <taxon>Liliopsida</taxon>
        <taxon>Poales</taxon>
        <taxon>Poaceae</taxon>
        <taxon>PACMAD clade</taxon>
        <taxon>Panicoideae</taxon>
        <taxon>Panicodae</taxon>
        <taxon>Paniceae</taxon>
        <taxon>Cenchrinae</taxon>
        <taxon>Setaria</taxon>
    </lineage>
</organism>
<feature type="transmembrane region" description="Helical" evidence="2">
    <location>
        <begin position="170"/>
        <end position="191"/>
    </location>
</feature>
<keyword evidence="2" id="KW-0472">Membrane</keyword>
<evidence type="ECO:0000256" key="2">
    <source>
        <dbReference type="SAM" id="Phobius"/>
    </source>
</evidence>